<evidence type="ECO:0000256" key="2">
    <source>
        <dbReference type="ARBA" id="ARBA00004586"/>
    </source>
</evidence>
<keyword evidence="7" id="KW-0012">Acyltransferase</keyword>
<keyword evidence="5" id="KW-0808">Transferase</keyword>
<comment type="pathway">
    <text evidence="3">Glycerolipid metabolism; triacylglycerol biosynthesis.</text>
</comment>
<dbReference type="EMBL" id="LR746272">
    <property type="protein sequence ID" value="CAA7402459.1"/>
    <property type="molecule type" value="Genomic_DNA"/>
</dbReference>
<protein>
    <submittedName>
        <fullName evidence="13">Uncharacterized protein</fullName>
    </submittedName>
</protein>
<dbReference type="PANTHER" id="PTHR31650">
    <property type="entry name" value="O-ACYLTRANSFERASE (WSD1-LIKE) FAMILY PROTEIN"/>
    <property type="match status" value="1"/>
</dbReference>
<dbReference type="GO" id="GO:0047196">
    <property type="term" value="F:long-chain-alcohol O-fatty-acyltransferase activity"/>
    <property type="evidence" value="ECO:0007669"/>
    <property type="project" value="UniProtKB-EC"/>
</dbReference>
<dbReference type="GO" id="GO:0019432">
    <property type="term" value="P:triglyceride biosynthetic process"/>
    <property type="evidence" value="ECO:0007669"/>
    <property type="project" value="UniProtKB-UniPathway"/>
</dbReference>
<evidence type="ECO:0000256" key="5">
    <source>
        <dbReference type="ARBA" id="ARBA00022679"/>
    </source>
</evidence>
<accession>A0A7I8KXB8</accession>
<organism evidence="13 14">
    <name type="scientific">Spirodela intermedia</name>
    <name type="common">Intermediate duckweed</name>
    <dbReference type="NCBI Taxonomy" id="51605"/>
    <lineage>
        <taxon>Eukaryota</taxon>
        <taxon>Viridiplantae</taxon>
        <taxon>Streptophyta</taxon>
        <taxon>Embryophyta</taxon>
        <taxon>Tracheophyta</taxon>
        <taxon>Spermatophyta</taxon>
        <taxon>Magnoliopsida</taxon>
        <taxon>Liliopsida</taxon>
        <taxon>Araceae</taxon>
        <taxon>Lemnoideae</taxon>
        <taxon>Spirodela</taxon>
    </lineage>
</organism>
<comment type="catalytic activity">
    <reaction evidence="9">
        <text>a long chain fatty alcohol + a fatty acyl-CoA = a long-chain alcohol wax ester + CoA</text>
        <dbReference type="Rhea" id="RHEA:38443"/>
        <dbReference type="ChEBI" id="CHEBI:17135"/>
        <dbReference type="ChEBI" id="CHEBI:57287"/>
        <dbReference type="ChEBI" id="CHEBI:77636"/>
        <dbReference type="ChEBI" id="CHEBI:235323"/>
        <dbReference type="EC" id="2.3.1.75"/>
    </reaction>
</comment>
<evidence type="ECO:0000256" key="7">
    <source>
        <dbReference type="ARBA" id="ARBA00023315"/>
    </source>
</evidence>
<evidence type="ECO:0000313" key="13">
    <source>
        <dbReference type="EMBL" id="CAA7402459.1"/>
    </source>
</evidence>
<dbReference type="PANTHER" id="PTHR31650:SF34">
    <property type="entry name" value="O-ACYLTRANSFERASE WSD1-LIKE ISOFORM X1"/>
    <property type="match status" value="1"/>
</dbReference>
<sequence>MSSNEGEWPGAEVGEEPVSPTGQYFNSSALSVCILSAFESEVPIDDSPTMDVLRSMFLPANPRFSSIMVTDKKGVKLWKRVPVNLEDHVNVPVFPPGLSVEAYHRCTQDYLTKIGMEKMRQDRPLWEIHILKYPTLTGEGTLVFKLHHALGDGFTLLGALLSLLKRADDPSLPITFPSRSKKGEEKEKGRNLWRTATHAVHVGINTAWEFGWSLLKGEDKRSPIRSGDPGVEFRPVVISSVIFPLDDLRRIKNKLGGTINDVITGIIFLGVQLYLTSGTKERVGYNSTALILINTRVVDTYQSLHEMTKPDAKSPWGNQFGFLHVSLPQHDDPESQNPLDFVSEARETIEKKRNSLAVYLNGRFLEIIRKLKGSEVAAEYVHTTLRNTSMTISNMIGPLDQIEIAGHNVRSFYFMVVGVPQSLTITMISYMGKLRVTFGTEKGFIDEQRLMLCVEKAFTRIFQKALGEQG</sequence>
<evidence type="ECO:0000256" key="3">
    <source>
        <dbReference type="ARBA" id="ARBA00004771"/>
    </source>
</evidence>
<dbReference type="AlphaFoldDB" id="A0A7I8KXB8"/>
<dbReference type="GO" id="GO:0005789">
    <property type="term" value="C:endoplasmic reticulum membrane"/>
    <property type="evidence" value="ECO:0007669"/>
    <property type="project" value="UniProtKB-SubCell"/>
</dbReference>
<keyword evidence="6" id="KW-0256">Endoplasmic reticulum</keyword>
<dbReference type="UniPathway" id="UPA00282"/>
<evidence type="ECO:0000259" key="12">
    <source>
        <dbReference type="Pfam" id="PF06974"/>
    </source>
</evidence>
<dbReference type="OrthoDB" id="619536at2759"/>
<evidence type="ECO:0000256" key="4">
    <source>
        <dbReference type="ARBA" id="ARBA00005189"/>
    </source>
</evidence>
<comment type="pathway">
    <text evidence="4">Lipid metabolism.</text>
</comment>
<evidence type="ECO:0000259" key="11">
    <source>
        <dbReference type="Pfam" id="PF03007"/>
    </source>
</evidence>
<comment type="similarity">
    <text evidence="8">In the N-terminal section; belongs to the long-chain O-acyltransferase family.</text>
</comment>
<dbReference type="GO" id="GO:0005886">
    <property type="term" value="C:plasma membrane"/>
    <property type="evidence" value="ECO:0007669"/>
    <property type="project" value="UniProtKB-SubCell"/>
</dbReference>
<feature type="domain" description="O-acyltransferase WSD1-like N-terminal" evidence="11">
    <location>
        <begin position="75"/>
        <end position="184"/>
    </location>
</feature>
<evidence type="ECO:0000256" key="8">
    <source>
        <dbReference type="ARBA" id="ARBA00024360"/>
    </source>
</evidence>
<dbReference type="InterPro" id="IPR009721">
    <property type="entry name" value="O-acyltransferase_WSD1_C"/>
</dbReference>
<feature type="domain" description="O-acyltransferase WSD1 C-terminal" evidence="12">
    <location>
        <begin position="316"/>
        <end position="461"/>
    </location>
</feature>
<evidence type="ECO:0000256" key="6">
    <source>
        <dbReference type="ARBA" id="ARBA00022824"/>
    </source>
</evidence>
<comment type="subcellular location">
    <subcellularLocation>
        <location evidence="1">Cell membrane</location>
        <topology evidence="1">Single-pass membrane protein</topology>
    </subcellularLocation>
    <subcellularLocation>
        <location evidence="2">Endoplasmic reticulum membrane</location>
    </subcellularLocation>
</comment>
<reference evidence="13" key="1">
    <citation type="submission" date="2020-02" db="EMBL/GenBank/DDBJ databases">
        <authorList>
            <person name="Scholz U."/>
            <person name="Mascher M."/>
            <person name="Fiebig A."/>
        </authorList>
    </citation>
    <scope>NUCLEOTIDE SEQUENCE</scope>
</reference>
<dbReference type="Proteomes" id="UP000663760">
    <property type="component" value="Chromosome 9"/>
</dbReference>
<evidence type="ECO:0000256" key="10">
    <source>
        <dbReference type="ARBA" id="ARBA00048109"/>
    </source>
</evidence>
<dbReference type="GO" id="GO:0004144">
    <property type="term" value="F:diacylglycerol O-acyltransferase activity"/>
    <property type="evidence" value="ECO:0007669"/>
    <property type="project" value="UniProtKB-EC"/>
</dbReference>
<dbReference type="InterPro" id="IPR004255">
    <property type="entry name" value="O-acyltransferase_WSD1_N"/>
</dbReference>
<gene>
    <name evidence="13" type="ORF">SI8410_09013137</name>
</gene>
<evidence type="ECO:0000256" key="9">
    <source>
        <dbReference type="ARBA" id="ARBA00047604"/>
    </source>
</evidence>
<evidence type="ECO:0000313" key="14">
    <source>
        <dbReference type="Proteomes" id="UP000663760"/>
    </source>
</evidence>
<keyword evidence="14" id="KW-1185">Reference proteome</keyword>
<proteinExistence type="inferred from homology"/>
<dbReference type="InterPro" id="IPR045034">
    <property type="entry name" value="O-acyltransferase_WSD1-like"/>
</dbReference>
<evidence type="ECO:0000256" key="1">
    <source>
        <dbReference type="ARBA" id="ARBA00004162"/>
    </source>
</evidence>
<comment type="catalytic activity">
    <reaction evidence="10">
        <text>an acyl-CoA + a 1,2-diacyl-sn-glycerol = a triacyl-sn-glycerol + CoA</text>
        <dbReference type="Rhea" id="RHEA:10868"/>
        <dbReference type="ChEBI" id="CHEBI:17815"/>
        <dbReference type="ChEBI" id="CHEBI:57287"/>
        <dbReference type="ChEBI" id="CHEBI:58342"/>
        <dbReference type="ChEBI" id="CHEBI:64615"/>
        <dbReference type="EC" id="2.3.1.20"/>
    </reaction>
</comment>
<dbReference type="Pfam" id="PF06974">
    <property type="entry name" value="WS_DGAT_C"/>
    <property type="match status" value="1"/>
</dbReference>
<name>A0A7I8KXB8_SPIIN</name>
<dbReference type="Pfam" id="PF03007">
    <property type="entry name" value="WS_DGAT_cat"/>
    <property type="match status" value="1"/>
</dbReference>